<dbReference type="AlphaFoldDB" id="A0A846W6Z7"/>
<proteinExistence type="predicted"/>
<dbReference type="EMBL" id="JAAXOM010000003">
    <property type="protein sequence ID" value="NKX88603.1"/>
    <property type="molecule type" value="Genomic_DNA"/>
</dbReference>
<dbReference type="Pfam" id="PF19650">
    <property type="entry name" value="DUF6153"/>
    <property type="match status" value="1"/>
</dbReference>
<dbReference type="RefSeq" id="WP_067637864.1">
    <property type="nucleotide sequence ID" value="NZ_JAAXOM010000003.1"/>
</dbReference>
<organism evidence="2 3">
    <name type="scientific">Nocardia coubleae</name>
    <dbReference type="NCBI Taxonomy" id="356147"/>
    <lineage>
        <taxon>Bacteria</taxon>
        <taxon>Bacillati</taxon>
        <taxon>Actinomycetota</taxon>
        <taxon>Actinomycetes</taxon>
        <taxon>Mycobacteriales</taxon>
        <taxon>Nocardiaceae</taxon>
        <taxon>Nocardia</taxon>
    </lineage>
</organism>
<accession>A0A846W6Z7</accession>
<dbReference type="InterPro" id="IPR046151">
    <property type="entry name" value="DUF6153"/>
</dbReference>
<evidence type="ECO:0000313" key="2">
    <source>
        <dbReference type="EMBL" id="NKX88603.1"/>
    </source>
</evidence>
<evidence type="ECO:0000256" key="1">
    <source>
        <dbReference type="SAM" id="Phobius"/>
    </source>
</evidence>
<dbReference type="Proteomes" id="UP000572007">
    <property type="component" value="Unassembled WGS sequence"/>
</dbReference>
<keyword evidence="1" id="KW-0472">Membrane</keyword>
<keyword evidence="1" id="KW-1133">Transmembrane helix</keyword>
<protein>
    <submittedName>
        <fullName evidence="2">Uncharacterized protein</fullName>
    </submittedName>
</protein>
<feature type="transmembrane region" description="Helical" evidence="1">
    <location>
        <begin position="84"/>
        <end position="105"/>
    </location>
</feature>
<sequence>MTVQLSYARLARAFAVVLLLAGIVAMHSAVFVTSAHDTSAHDTSAHTHGNAAHTAVGPAVEAVPAQNDSTKDHGCGGGGCTEHAAVHGCVFVLVALTMLLGWMLLSRLAEDGDAIRRSTRAWRGRRERPPPWTVLSLSQLAILRI</sequence>
<comment type="caution">
    <text evidence="2">The sequence shown here is derived from an EMBL/GenBank/DDBJ whole genome shotgun (WGS) entry which is preliminary data.</text>
</comment>
<gene>
    <name evidence="2" type="ORF">HGA10_14945</name>
</gene>
<keyword evidence="3" id="KW-1185">Reference proteome</keyword>
<name>A0A846W6Z7_9NOCA</name>
<keyword evidence="1" id="KW-0812">Transmembrane</keyword>
<reference evidence="2 3" key="1">
    <citation type="submission" date="2020-04" db="EMBL/GenBank/DDBJ databases">
        <title>MicrobeNet Type strains.</title>
        <authorList>
            <person name="Nicholson A.C."/>
        </authorList>
    </citation>
    <scope>NUCLEOTIDE SEQUENCE [LARGE SCALE GENOMIC DNA]</scope>
    <source>
        <strain evidence="2 3">DSM 44960</strain>
    </source>
</reference>
<evidence type="ECO:0000313" key="3">
    <source>
        <dbReference type="Proteomes" id="UP000572007"/>
    </source>
</evidence>